<feature type="transmembrane region" description="Helical" evidence="7">
    <location>
        <begin position="211"/>
        <end position="231"/>
    </location>
</feature>
<keyword evidence="5 7" id="KW-0472">Membrane</keyword>
<comment type="caution">
    <text evidence="8">The sequence shown here is derived from an EMBL/GenBank/DDBJ whole genome shotgun (WGS) entry which is preliminary data.</text>
</comment>
<keyword evidence="4 7" id="KW-1133">Transmembrane helix</keyword>
<feature type="region of interest" description="Disordered" evidence="6">
    <location>
        <begin position="1"/>
        <end position="20"/>
    </location>
</feature>
<evidence type="ECO:0000256" key="2">
    <source>
        <dbReference type="ARBA" id="ARBA00022475"/>
    </source>
</evidence>
<feature type="transmembrane region" description="Helical" evidence="7">
    <location>
        <begin position="52"/>
        <end position="70"/>
    </location>
</feature>
<evidence type="ECO:0000256" key="4">
    <source>
        <dbReference type="ARBA" id="ARBA00022989"/>
    </source>
</evidence>
<keyword evidence="3 7" id="KW-0812">Transmembrane</keyword>
<feature type="transmembrane region" description="Helical" evidence="7">
    <location>
        <begin position="292"/>
        <end position="310"/>
    </location>
</feature>
<dbReference type="Proteomes" id="UP000597444">
    <property type="component" value="Unassembled WGS sequence"/>
</dbReference>
<dbReference type="RefSeq" id="WP_220202463.1">
    <property type="nucleotide sequence ID" value="NZ_BNJK01000001.1"/>
</dbReference>
<evidence type="ECO:0000313" key="9">
    <source>
        <dbReference type="Proteomes" id="UP000597444"/>
    </source>
</evidence>
<feature type="transmembrane region" description="Helical" evidence="7">
    <location>
        <begin position="131"/>
        <end position="152"/>
    </location>
</feature>
<name>A0A8J3IIV8_9CHLR</name>
<keyword evidence="9" id="KW-1185">Reference proteome</keyword>
<dbReference type="Pfam" id="PF03706">
    <property type="entry name" value="LPG_synthase_TM"/>
    <property type="match status" value="1"/>
</dbReference>
<sequence>MITENPQDPGVVPTDKTPSQPLEIESDILEAKGKEAQPEITQDQLALGKRFFNWRTLLPLIIVVIALVIFAQKANINPQKTWQAVKNANLLFFCFAFVIYYLSFGLRALRWRLLLENVGFTKENGVHLPKFWKLVEIIYISFFANVVVPAKLGDLYRAYLLRQEIGVSTTRSFGTVLAERLLDLIILLLLFIPAIIISLHENMPPQLRLSLQVMLAVVIIGIVGLIVLRIAREPIARLVPARFRAHYYHFQEGTLGSFRRLPSLTLLTVGVWICEALRFFFVAVSLHLIDGSFLHIVAAAIFIGLGEALLTAIPTTGGGVGLVEGGMVAMISLFYQGPNAVNLTAAAILLDRTISLFSILAIGLIVFLLAFSRKAAKQHPSKKP</sequence>
<evidence type="ECO:0000256" key="6">
    <source>
        <dbReference type="SAM" id="MobiDB-lite"/>
    </source>
</evidence>
<dbReference type="AlphaFoldDB" id="A0A8J3IIV8"/>
<dbReference type="EMBL" id="BNJK01000001">
    <property type="protein sequence ID" value="GHO91575.1"/>
    <property type="molecule type" value="Genomic_DNA"/>
</dbReference>
<dbReference type="PANTHER" id="PTHR39087">
    <property type="entry name" value="UPF0104 MEMBRANE PROTEIN MJ1595"/>
    <property type="match status" value="1"/>
</dbReference>
<evidence type="ECO:0000256" key="7">
    <source>
        <dbReference type="SAM" id="Phobius"/>
    </source>
</evidence>
<feature type="transmembrane region" description="Helical" evidence="7">
    <location>
        <begin position="181"/>
        <end position="199"/>
    </location>
</feature>
<feature type="transmembrane region" description="Helical" evidence="7">
    <location>
        <begin position="90"/>
        <end position="111"/>
    </location>
</feature>
<comment type="subcellular location">
    <subcellularLocation>
        <location evidence="1">Cell membrane</location>
        <topology evidence="1">Multi-pass membrane protein</topology>
    </subcellularLocation>
</comment>
<accession>A0A8J3IIV8</accession>
<evidence type="ECO:0000313" key="8">
    <source>
        <dbReference type="EMBL" id="GHO91575.1"/>
    </source>
</evidence>
<dbReference type="PANTHER" id="PTHR39087:SF2">
    <property type="entry name" value="UPF0104 MEMBRANE PROTEIN MJ1595"/>
    <property type="match status" value="1"/>
</dbReference>
<dbReference type="GO" id="GO:0005886">
    <property type="term" value="C:plasma membrane"/>
    <property type="evidence" value="ECO:0007669"/>
    <property type="project" value="UniProtKB-SubCell"/>
</dbReference>
<keyword evidence="2" id="KW-1003">Cell membrane</keyword>
<evidence type="ECO:0000256" key="3">
    <source>
        <dbReference type="ARBA" id="ARBA00022692"/>
    </source>
</evidence>
<evidence type="ECO:0000256" key="5">
    <source>
        <dbReference type="ARBA" id="ARBA00023136"/>
    </source>
</evidence>
<feature type="transmembrane region" description="Helical" evidence="7">
    <location>
        <begin position="317"/>
        <end position="335"/>
    </location>
</feature>
<evidence type="ECO:0000256" key="1">
    <source>
        <dbReference type="ARBA" id="ARBA00004651"/>
    </source>
</evidence>
<dbReference type="InterPro" id="IPR022791">
    <property type="entry name" value="L-PG_synthase/AglD"/>
</dbReference>
<organism evidence="8 9">
    <name type="scientific">Reticulibacter mediterranei</name>
    <dbReference type="NCBI Taxonomy" id="2778369"/>
    <lineage>
        <taxon>Bacteria</taxon>
        <taxon>Bacillati</taxon>
        <taxon>Chloroflexota</taxon>
        <taxon>Ktedonobacteria</taxon>
        <taxon>Ktedonobacterales</taxon>
        <taxon>Reticulibacteraceae</taxon>
        <taxon>Reticulibacter</taxon>
    </lineage>
</organism>
<gene>
    <name evidence="8" type="ORF">KSF_016230</name>
</gene>
<feature type="transmembrane region" description="Helical" evidence="7">
    <location>
        <begin position="355"/>
        <end position="372"/>
    </location>
</feature>
<protein>
    <submittedName>
        <fullName evidence="8">TIGR00374 family protein</fullName>
    </submittedName>
</protein>
<reference evidence="8" key="1">
    <citation type="submission" date="2020-10" db="EMBL/GenBank/DDBJ databases">
        <title>Taxonomic study of unclassified bacteria belonging to the class Ktedonobacteria.</title>
        <authorList>
            <person name="Yabe S."/>
            <person name="Wang C.M."/>
            <person name="Zheng Y."/>
            <person name="Sakai Y."/>
            <person name="Cavaletti L."/>
            <person name="Monciardini P."/>
            <person name="Donadio S."/>
        </authorList>
    </citation>
    <scope>NUCLEOTIDE SEQUENCE</scope>
    <source>
        <strain evidence="8">ID150040</strain>
    </source>
</reference>
<proteinExistence type="predicted"/>
<dbReference type="NCBIfam" id="TIGR00374">
    <property type="entry name" value="flippase-like domain"/>
    <property type="match status" value="1"/>
</dbReference>